<feature type="transmembrane region" description="Helical" evidence="1">
    <location>
        <begin position="465"/>
        <end position="484"/>
    </location>
</feature>
<keyword evidence="4" id="KW-1185">Reference proteome</keyword>
<keyword evidence="1" id="KW-0812">Transmembrane</keyword>
<evidence type="ECO:0000313" key="3">
    <source>
        <dbReference type="EMBL" id="MCY9697958.1"/>
    </source>
</evidence>
<protein>
    <submittedName>
        <fullName evidence="3">GDYXXLXY domain-containing protein</fullName>
    </submittedName>
</protein>
<dbReference type="InterPro" id="IPR018677">
    <property type="entry name" value="DUF2157"/>
</dbReference>
<feature type="transmembrane region" description="Helical" evidence="1">
    <location>
        <begin position="226"/>
        <end position="248"/>
    </location>
</feature>
<feature type="transmembrane region" description="Helical" evidence="1">
    <location>
        <begin position="178"/>
        <end position="196"/>
    </location>
</feature>
<sequence>MKSKFVTIGLGYVLGASALLTAIAYFFATNWEELNRWEKFIPVFVLIMGFYGLSVWLSCQNGRRFLSKLSLFASCISFGVGVGLIGQTYNSHADSYSLFAVWFIPAFLLALLTRWQPYYVLAYILGHLAYGIYFFGRWGVSSDAEVIQIVTWLGIALANGILYVLTEKGRLYSPFLKWISFQVGIAVLVVASNSHVYEKYGVFMNLPLILVLAAAVYYTHKTRNKAYLLFAGLWVSITVTVKYIELIIQHYNEFFFIASLLFIIVFIFANVKFMNFIRSWNPSSKQLETEHSSDLEASDQVKPDGDFTKWVVRVLTVSVIIIGSLLGSLTIIGIVTVVLGFNNPENVLIGFGIVTVIAMIIAKKLNPLVRYTILISGLLLGAGAAVFKENVPILLVFLVLTVAAFIYMAGLVHRIFFFLAAVIIASFVLFNWIDSGIIVMTVLTGLLFVMFASGQVIANVRVRQPILYSSFPSFLLTLFILTFIAESAWYYIVNVLFFLVVVLALVISKQLHIKWIYTWSMGFWIAFLVYKYYDLAWKLLHKSISFAVIGILVLAFTVWYEKRHRLEAIESNEVHSNYAMNRWIIALLVLLQVMAMSLQIGKSEWLLAHGQLIKLQLEPLDPRSLIQGDYVRLRYKISEPPLFGDNNHVLDSKGKITVVLAPNGATGVYEYRRVYTKGEALTPGEVRLNGNKIGYEGIEYGIETYFIPEGTGREYERGAKFAEVRVSAGGDAILVRLLLQPSIVQ</sequence>
<feature type="transmembrane region" description="Helical" evidence="1">
    <location>
        <begin position="310"/>
        <end position="341"/>
    </location>
</feature>
<feature type="transmembrane region" description="Helical" evidence="1">
    <location>
        <begin position="539"/>
        <end position="560"/>
    </location>
</feature>
<feature type="transmembrane region" description="Helical" evidence="1">
    <location>
        <begin position="439"/>
        <end position="458"/>
    </location>
</feature>
<name>A0ABT4GP27_9BACL</name>
<feature type="transmembrane region" description="Helical" evidence="1">
    <location>
        <begin position="146"/>
        <end position="166"/>
    </location>
</feature>
<comment type="caution">
    <text evidence="3">The sequence shown here is derived from an EMBL/GenBank/DDBJ whole genome shotgun (WGS) entry which is preliminary data.</text>
</comment>
<feature type="transmembrane region" description="Helical" evidence="1">
    <location>
        <begin position="393"/>
        <end position="410"/>
    </location>
</feature>
<feature type="transmembrane region" description="Helical" evidence="1">
    <location>
        <begin position="69"/>
        <end position="89"/>
    </location>
</feature>
<feature type="transmembrane region" description="Helical" evidence="1">
    <location>
        <begin position="40"/>
        <end position="57"/>
    </location>
</feature>
<feature type="transmembrane region" description="Helical" evidence="1">
    <location>
        <begin position="95"/>
        <end position="113"/>
    </location>
</feature>
<organism evidence="3 4">
    <name type="scientific">Paenibacillus alginolyticus</name>
    <dbReference type="NCBI Taxonomy" id="59839"/>
    <lineage>
        <taxon>Bacteria</taxon>
        <taxon>Bacillati</taxon>
        <taxon>Bacillota</taxon>
        <taxon>Bacilli</taxon>
        <taxon>Bacillales</taxon>
        <taxon>Paenibacillaceae</taxon>
        <taxon>Paenibacillus</taxon>
    </lineage>
</organism>
<proteinExistence type="predicted"/>
<feature type="transmembrane region" description="Helical" evidence="1">
    <location>
        <begin position="7"/>
        <end position="28"/>
    </location>
</feature>
<feature type="transmembrane region" description="Helical" evidence="1">
    <location>
        <begin position="254"/>
        <end position="271"/>
    </location>
</feature>
<dbReference type="RefSeq" id="WP_268618494.1">
    <property type="nucleotide sequence ID" value="NZ_JAMDMX010000177.1"/>
</dbReference>
<feature type="transmembrane region" description="Helical" evidence="1">
    <location>
        <begin position="347"/>
        <end position="362"/>
    </location>
</feature>
<dbReference type="InterPro" id="IPR025833">
    <property type="entry name" value="GDYXXLXY"/>
</dbReference>
<dbReference type="EMBL" id="JAMDMX010000177">
    <property type="protein sequence ID" value="MCY9697958.1"/>
    <property type="molecule type" value="Genomic_DNA"/>
</dbReference>
<dbReference type="Pfam" id="PF14345">
    <property type="entry name" value="GDYXXLXY"/>
    <property type="match status" value="1"/>
</dbReference>
<evidence type="ECO:0000259" key="2">
    <source>
        <dbReference type="Pfam" id="PF09925"/>
    </source>
</evidence>
<dbReference type="Proteomes" id="UP001527099">
    <property type="component" value="Unassembled WGS sequence"/>
</dbReference>
<feature type="transmembrane region" description="Helical" evidence="1">
    <location>
        <begin position="120"/>
        <end position="140"/>
    </location>
</feature>
<feature type="transmembrane region" description="Helical" evidence="1">
    <location>
        <begin position="581"/>
        <end position="601"/>
    </location>
</feature>
<reference evidence="3 4" key="1">
    <citation type="submission" date="2022-05" db="EMBL/GenBank/DDBJ databases">
        <title>Genome Sequencing of Bee-Associated Microbes.</title>
        <authorList>
            <person name="Dunlap C."/>
        </authorList>
    </citation>
    <scope>NUCLEOTIDE SEQUENCE [LARGE SCALE GENOMIC DNA]</scope>
    <source>
        <strain evidence="3 4">NRRL B-14421</strain>
    </source>
</reference>
<feature type="transmembrane region" description="Helical" evidence="1">
    <location>
        <begin position="490"/>
        <end position="508"/>
    </location>
</feature>
<keyword evidence="1" id="KW-0472">Membrane</keyword>
<gene>
    <name evidence="3" type="ORF">M5X19_34640</name>
</gene>
<feature type="transmembrane region" description="Helical" evidence="1">
    <location>
        <begin position="415"/>
        <end position="433"/>
    </location>
</feature>
<feature type="domain" description="DUF2157" evidence="2">
    <location>
        <begin position="12"/>
        <end position="114"/>
    </location>
</feature>
<feature type="transmembrane region" description="Helical" evidence="1">
    <location>
        <begin position="515"/>
        <end position="533"/>
    </location>
</feature>
<accession>A0ABT4GP27</accession>
<feature type="transmembrane region" description="Helical" evidence="1">
    <location>
        <begin position="202"/>
        <end position="219"/>
    </location>
</feature>
<keyword evidence="1" id="KW-1133">Transmembrane helix</keyword>
<feature type="transmembrane region" description="Helical" evidence="1">
    <location>
        <begin position="369"/>
        <end position="387"/>
    </location>
</feature>
<evidence type="ECO:0000256" key="1">
    <source>
        <dbReference type="SAM" id="Phobius"/>
    </source>
</evidence>
<evidence type="ECO:0000313" key="4">
    <source>
        <dbReference type="Proteomes" id="UP001527099"/>
    </source>
</evidence>
<dbReference type="Pfam" id="PF09925">
    <property type="entry name" value="DUF2157"/>
    <property type="match status" value="1"/>
</dbReference>